<dbReference type="PROSITE" id="PS00109">
    <property type="entry name" value="PROTEIN_KINASE_TYR"/>
    <property type="match status" value="1"/>
</dbReference>
<dbReference type="InterPro" id="IPR000719">
    <property type="entry name" value="Prot_kinase_dom"/>
</dbReference>
<evidence type="ECO:0000313" key="14">
    <source>
        <dbReference type="Proteomes" id="UP000652013"/>
    </source>
</evidence>
<proteinExistence type="predicted"/>
<evidence type="ECO:0000259" key="11">
    <source>
        <dbReference type="PROSITE" id="PS50011"/>
    </source>
</evidence>
<keyword evidence="5" id="KW-0418">Kinase</keyword>
<dbReference type="InterPro" id="IPR001919">
    <property type="entry name" value="CBD2"/>
</dbReference>
<dbReference type="Gene3D" id="2.60.40.290">
    <property type="match status" value="1"/>
</dbReference>
<dbReference type="Proteomes" id="UP000652013">
    <property type="component" value="Unassembled WGS sequence"/>
</dbReference>
<evidence type="ECO:0000256" key="1">
    <source>
        <dbReference type="ARBA" id="ARBA00012513"/>
    </source>
</evidence>
<dbReference type="PANTHER" id="PTHR43289">
    <property type="entry name" value="MITOGEN-ACTIVATED PROTEIN KINASE KINASE KINASE 20-RELATED"/>
    <property type="match status" value="1"/>
</dbReference>
<dbReference type="Gene3D" id="3.30.200.20">
    <property type="entry name" value="Phosphorylase Kinase, domain 1"/>
    <property type="match status" value="1"/>
</dbReference>
<feature type="compositionally biased region" description="Pro residues" evidence="10">
    <location>
        <begin position="521"/>
        <end position="539"/>
    </location>
</feature>
<name>A0A8J4DK81_9ACTN</name>
<dbReference type="InterPro" id="IPR011009">
    <property type="entry name" value="Kinase-like_dom_sf"/>
</dbReference>
<dbReference type="PROSITE" id="PS50011">
    <property type="entry name" value="PROTEIN_KINASE_DOM"/>
    <property type="match status" value="1"/>
</dbReference>
<dbReference type="Pfam" id="PF00069">
    <property type="entry name" value="Pkinase"/>
    <property type="match status" value="1"/>
</dbReference>
<feature type="region of interest" description="Disordered" evidence="10">
    <location>
        <begin position="473"/>
        <end position="552"/>
    </location>
</feature>
<evidence type="ECO:0000259" key="12">
    <source>
        <dbReference type="PROSITE" id="PS51173"/>
    </source>
</evidence>
<evidence type="ECO:0000256" key="3">
    <source>
        <dbReference type="ARBA" id="ARBA00022679"/>
    </source>
</evidence>
<dbReference type="InterPro" id="IPR012291">
    <property type="entry name" value="CBM2_carb-bd_dom_sf"/>
</dbReference>
<keyword evidence="14" id="KW-1185">Reference proteome</keyword>
<dbReference type="InterPro" id="IPR008266">
    <property type="entry name" value="Tyr_kinase_AS"/>
</dbReference>
<dbReference type="GO" id="GO:0004553">
    <property type="term" value="F:hydrolase activity, hydrolyzing O-glycosyl compounds"/>
    <property type="evidence" value="ECO:0007669"/>
    <property type="project" value="InterPro"/>
</dbReference>
<keyword evidence="4 9" id="KW-0547">Nucleotide-binding</keyword>
<evidence type="ECO:0000256" key="10">
    <source>
        <dbReference type="SAM" id="MobiDB-lite"/>
    </source>
</evidence>
<dbReference type="Pfam" id="PF00553">
    <property type="entry name" value="CBM_2"/>
    <property type="match status" value="1"/>
</dbReference>
<dbReference type="CDD" id="cd14014">
    <property type="entry name" value="STKc_PknB_like"/>
    <property type="match status" value="1"/>
</dbReference>
<dbReference type="SUPFAM" id="SSF56112">
    <property type="entry name" value="Protein kinase-like (PK-like)"/>
    <property type="match status" value="1"/>
</dbReference>
<feature type="domain" description="Protein kinase" evidence="11">
    <location>
        <begin position="10"/>
        <end position="275"/>
    </location>
</feature>
<evidence type="ECO:0000256" key="9">
    <source>
        <dbReference type="PROSITE-ProRule" id="PRU10141"/>
    </source>
</evidence>
<comment type="catalytic activity">
    <reaction evidence="7">
        <text>L-threonyl-[protein] + ATP = O-phospho-L-threonyl-[protein] + ADP + H(+)</text>
        <dbReference type="Rhea" id="RHEA:46608"/>
        <dbReference type="Rhea" id="RHEA-COMP:11060"/>
        <dbReference type="Rhea" id="RHEA-COMP:11605"/>
        <dbReference type="ChEBI" id="CHEBI:15378"/>
        <dbReference type="ChEBI" id="CHEBI:30013"/>
        <dbReference type="ChEBI" id="CHEBI:30616"/>
        <dbReference type="ChEBI" id="CHEBI:61977"/>
        <dbReference type="ChEBI" id="CHEBI:456216"/>
        <dbReference type="EC" id="2.7.11.1"/>
    </reaction>
</comment>
<evidence type="ECO:0000256" key="5">
    <source>
        <dbReference type="ARBA" id="ARBA00022777"/>
    </source>
</evidence>
<dbReference type="GO" id="GO:0005975">
    <property type="term" value="P:carbohydrate metabolic process"/>
    <property type="evidence" value="ECO:0007669"/>
    <property type="project" value="InterPro"/>
</dbReference>
<evidence type="ECO:0000256" key="8">
    <source>
        <dbReference type="ARBA" id="ARBA00048679"/>
    </source>
</evidence>
<dbReference type="GO" id="GO:0005524">
    <property type="term" value="F:ATP binding"/>
    <property type="evidence" value="ECO:0007669"/>
    <property type="project" value="UniProtKB-UniRule"/>
</dbReference>
<dbReference type="PANTHER" id="PTHR43289:SF6">
    <property type="entry name" value="SERINE_THREONINE-PROTEIN KINASE NEKL-3"/>
    <property type="match status" value="1"/>
</dbReference>
<keyword evidence="2" id="KW-0723">Serine/threonine-protein kinase</keyword>
<dbReference type="GO" id="GO:0004674">
    <property type="term" value="F:protein serine/threonine kinase activity"/>
    <property type="evidence" value="ECO:0007669"/>
    <property type="project" value="UniProtKB-KW"/>
</dbReference>
<dbReference type="InterPro" id="IPR017441">
    <property type="entry name" value="Protein_kinase_ATP_BS"/>
</dbReference>
<comment type="catalytic activity">
    <reaction evidence="8">
        <text>L-seryl-[protein] + ATP = O-phospho-L-seryl-[protein] + ADP + H(+)</text>
        <dbReference type="Rhea" id="RHEA:17989"/>
        <dbReference type="Rhea" id="RHEA-COMP:9863"/>
        <dbReference type="Rhea" id="RHEA-COMP:11604"/>
        <dbReference type="ChEBI" id="CHEBI:15378"/>
        <dbReference type="ChEBI" id="CHEBI:29999"/>
        <dbReference type="ChEBI" id="CHEBI:30616"/>
        <dbReference type="ChEBI" id="CHEBI:83421"/>
        <dbReference type="ChEBI" id="CHEBI:456216"/>
        <dbReference type="EC" id="2.7.11.1"/>
    </reaction>
</comment>
<protein>
    <recommendedName>
        <fullName evidence="1">non-specific serine/threonine protein kinase</fullName>
        <ecNumber evidence="1">2.7.11.1</ecNumber>
    </recommendedName>
</protein>
<feature type="domain" description="CBM2" evidence="12">
    <location>
        <begin position="350"/>
        <end position="463"/>
    </location>
</feature>
<feature type="binding site" evidence="9">
    <location>
        <position position="39"/>
    </location>
    <ligand>
        <name>ATP</name>
        <dbReference type="ChEBI" id="CHEBI:30616"/>
    </ligand>
</feature>
<dbReference type="InterPro" id="IPR008965">
    <property type="entry name" value="CBM2/CBM3_carb-bd_dom_sf"/>
</dbReference>
<dbReference type="SMART" id="SM00637">
    <property type="entry name" value="CBD_II"/>
    <property type="match status" value="1"/>
</dbReference>
<dbReference type="AlphaFoldDB" id="A0A8J4DK81"/>
<accession>A0A8J4DK81</accession>
<dbReference type="FunFam" id="3.30.200.20:FF:000035">
    <property type="entry name" value="Serine/threonine protein kinase Stk1"/>
    <property type="match status" value="1"/>
</dbReference>
<organism evidence="13 14">
    <name type="scientific">Spirilliplanes yamanashiensis</name>
    <dbReference type="NCBI Taxonomy" id="42233"/>
    <lineage>
        <taxon>Bacteria</taxon>
        <taxon>Bacillati</taxon>
        <taxon>Actinomycetota</taxon>
        <taxon>Actinomycetes</taxon>
        <taxon>Micromonosporales</taxon>
        <taxon>Micromonosporaceae</taxon>
        <taxon>Spirilliplanes</taxon>
    </lineage>
</organism>
<dbReference type="SUPFAM" id="SSF49384">
    <property type="entry name" value="Carbohydrate-binding domain"/>
    <property type="match status" value="1"/>
</dbReference>
<evidence type="ECO:0000256" key="4">
    <source>
        <dbReference type="ARBA" id="ARBA00022741"/>
    </source>
</evidence>
<evidence type="ECO:0000256" key="6">
    <source>
        <dbReference type="ARBA" id="ARBA00022840"/>
    </source>
</evidence>
<comment type="caution">
    <text evidence="13">The sequence shown here is derived from an EMBL/GenBank/DDBJ whole genome shotgun (WGS) entry which is preliminary data.</text>
</comment>
<dbReference type="Gene3D" id="1.10.510.10">
    <property type="entry name" value="Transferase(Phosphotransferase) domain 1"/>
    <property type="match status" value="1"/>
</dbReference>
<dbReference type="GO" id="GO:0030247">
    <property type="term" value="F:polysaccharide binding"/>
    <property type="evidence" value="ECO:0007669"/>
    <property type="project" value="UniProtKB-UniRule"/>
</dbReference>
<sequence length="552" mass="55760">MRGHVGDGRYRLIERLGSGGMSVVWRARDEILHRDVAVKVLATKLADDEAFRQRIRVEALAAAKLAHPHVTAVHDYGEAASADGRTVPYVVMELVDGESLADRLARTGPLPWRDAVTAGAEVAAALACAHAHDVVHRDVTAQNVMLTAGGAKVVDFGISAVVGQCDSTPDGSLLGTPAYLAPERLAGGPVSPAADVYALGLLLYRALTGRLPWAATSTTEVLKAHLYTTPAPLPPLAGLPDAVAALVLRCLAKRPADRPTAAETARVLGAAAPSAARVPAPAAPAAPTLPGAAPAPRRPVLLPVRLRAAAATVGLLVAAGAGWAVASRSAADPGTQASAGLPGPGLAVAAPGGGRDCRIAFTVRRDTGAAFDAAVTVTNTGTERLTDWRLQFTFPGAQRIVADHAGAAGAVVGQTGRTVTVRPAGELSLAPGASADLPIRARYADTNPLPTAFAVDGEPCAATVSPGERSIGTVAAADAGKSARKARPTTRSSGAGAGADRQPAATPTAKPKPPRAKKPATPAPPAATPSPAAPPPPVEAPRTGGLYSVDLA</sequence>
<dbReference type="EMBL" id="BOOY01000026">
    <property type="protein sequence ID" value="GIJ04018.1"/>
    <property type="molecule type" value="Genomic_DNA"/>
</dbReference>
<evidence type="ECO:0000256" key="2">
    <source>
        <dbReference type="ARBA" id="ARBA00022527"/>
    </source>
</evidence>
<evidence type="ECO:0000313" key="13">
    <source>
        <dbReference type="EMBL" id="GIJ04018.1"/>
    </source>
</evidence>
<reference evidence="13" key="1">
    <citation type="submission" date="2021-01" db="EMBL/GenBank/DDBJ databases">
        <title>Whole genome shotgun sequence of Spirilliplanes yamanashiensis NBRC 15828.</title>
        <authorList>
            <person name="Komaki H."/>
            <person name="Tamura T."/>
        </authorList>
    </citation>
    <scope>NUCLEOTIDE SEQUENCE</scope>
    <source>
        <strain evidence="13">NBRC 15828</strain>
    </source>
</reference>
<dbReference type="PROSITE" id="PS51173">
    <property type="entry name" value="CBM2"/>
    <property type="match status" value="1"/>
</dbReference>
<dbReference type="RefSeq" id="WP_203939278.1">
    <property type="nucleotide sequence ID" value="NZ_BAAAGJ010000002.1"/>
</dbReference>
<dbReference type="EC" id="2.7.11.1" evidence="1"/>
<evidence type="ECO:0000256" key="7">
    <source>
        <dbReference type="ARBA" id="ARBA00047899"/>
    </source>
</evidence>
<dbReference type="PROSITE" id="PS00107">
    <property type="entry name" value="PROTEIN_KINASE_ATP"/>
    <property type="match status" value="1"/>
</dbReference>
<keyword evidence="3" id="KW-0808">Transferase</keyword>
<keyword evidence="6 9" id="KW-0067">ATP-binding</keyword>
<gene>
    <name evidence="13" type="ORF">Sya03_33700</name>
</gene>